<dbReference type="SUPFAM" id="SSF53756">
    <property type="entry name" value="UDP-Glycosyltransferase/glycogen phosphorylase"/>
    <property type="match status" value="1"/>
</dbReference>
<dbReference type="Pfam" id="PF13579">
    <property type="entry name" value="Glyco_trans_4_4"/>
    <property type="match status" value="1"/>
</dbReference>
<accession>A0ABX7BED4</accession>
<evidence type="ECO:0000259" key="2">
    <source>
        <dbReference type="Pfam" id="PF13579"/>
    </source>
</evidence>
<reference evidence="3" key="1">
    <citation type="submission" date="2021-02" db="EMBL/GenBank/DDBJ databases">
        <title>Skermanella TT6 skin isolate.</title>
        <authorList>
            <person name="Lee K."/>
            <person name="Ganzorig M."/>
        </authorList>
    </citation>
    <scope>NUCLEOTIDE SEQUENCE</scope>
    <source>
        <strain evidence="3">TT6</strain>
    </source>
</reference>
<organism evidence="3 4">
    <name type="scientific">Skermanella cutis</name>
    <dbReference type="NCBI Taxonomy" id="2775420"/>
    <lineage>
        <taxon>Bacteria</taxon>
        <taxon>Pseudomonadati</taxon>
        <taxon>Pseudomonadota</taxon>
        <taxon>Alphaproteobacteria</taxon>
        <taxon>Rhodospirillales</taxon>
        <taxon>Azospirillaceae</taxon>
        <taxon>Skermanella</taxon>
    </lineage>
</organism>
<feature type="region of interest" description="Disordered" evidence="1">
    <location>
        <begin position="403"/>
        <end position="422"/>
    </location>
</feature>
<protein>
    <recommendedName>
        <fullName evidence="2">Glycosyltransferase subfamily 4-like N-terminal domain-containing protein</fullName>
    </recommendedName>
</protein>
<evidence type="ECO:0000313" key="3">
    <source>
        <dbReference type="EMBL" id="QQP92756.1"/>
    </source>
</evidence>
<keyword evidence="3" id="KW-0614">Plasmid</keyword>
<keyword evidence="4" id="KW-1185">Reference proteome</keyword>
<dbReference type="Gene3D" id="3.40.50.2000">
    <property type="entry name" value="Glycogen Phosphorylase B"/>
    <property type="match status" value="2"/>
</dbReference>
<name>A0ABX7BED4_9PROT</name>
<sequence>MNCLWVARTLPFPHTVGDRIYTGWLARSLAESGVAVTFMGLAGDQEVPSDWRDVMRWRTVPGGPRPALTSLASTLPLVGARHRTRNYLRTLRDVLGSADWDVVIVDQYGMGWVVDELRRHCPNRPAIVFITHDHEASVTRQLYERSTGNMARRLFLQMNHLKARHIERRTAMRADLLTTITDEDAEVFRAEPRGGPVVSLRPGYSGPRLAARTIGPDMPNRALIFGSFHWSAKQENLSALLELADPYCGRHGIELVVAGAMPANFAKQISARYRNTRLFGFVDDPTTLFQSARLAIVAEPIGGGFKMKIPELVFHRVPLTCLSACRMGLPSDLLPHMFIHDTLPGLIDGLAGALADTDRLDRMQNEAYETASSAFDWAVRGRQLRDAIADALRRTSLSADGAAGRSEFGARATGQAKVKSSA</sequence>
<geneLocation type="plasmid" evidence="3 4">
    <name>pTT6-1</name>
</geneLocation>
<gene>
    <name evidence="3" type="ORF">IGS68_30325</name>
</gene>
<dbReference type="Proteomes" id="UP000595197">
    <property type="component" value="Plasmid pTT6-1"/>
</dbReference>
<dbReference type="EMBL" id="CP067421">
    <property type="protein sequence ID" value="QQP92756.1"/>
    <property type="molecule type" value="Genomic_DNA"/>
</dbReference>
<feature type="domain" description="Glycosyltransferase subfamily 4-like N-terminal" evidence="2">
    <location>
        <begin position="20"/>
        <end position="190"/>
    </location>
</feature>
<evidence type="ECO:0000256" key="1">
    <source>
        <dbReference type="SAM" id="MobiDB-lite"/>
    </source>
</evidence>
<dbReference type="InterPro" id="IPR028098">
    <property type="entry name" value="Glyco_trans_4-like_N"/>
</dbReference>
<evidence type="ECO:0000313" key="4">
    <source>
        <dbReference type="Proteomes" id="UP000595197"/>
    </source>
</evidence>
<proteinExistence type="predicted"/>